<dbReference type="Pfam" id="PF03372">
    <property type="entry name" value="Exo_endo_phos"/>
    <property type="match status" value="1"/>
</dbReference>
<dbReference type="EMBL" id="WWNE01000002">
    <property type="protein sequence ID" value="NBG64517.1"/>
    <property type="molecule type" value="Genomic_DNA"/>
</dbReference>
<name>A0A6N9NH40_9FLAO</name>
<dbReference type="Proteomes" id="UP000470771">
    <property type="component" value="Unassembled WGS sequence"/>
</dbReference>
<feature type="region of interest" description="Disordered" evidence="1">
    <location>
        <begin position="312"/>
        <end position="337"/>
    </location>
</feature>
<evidence type="ECO:0000256" key="1">
    <source>
        <dbReference type="SAM" id="MobiDB-lite"/>
    </source>
</evidence>
<dbReference type="InterPro" id="IPR036691">
    <property type="entry name" value="Endo/exonu/phosph_ase_sf"/>
</dbReference>
<organism evidence="4 5">
    <name type="scientific">Acidiluteibacter ferrifornacis</name>
    <dbReference type="NCBI Taxonomy" id="2692424"/>
    <lineage>
        <taxon>Bacteria</taxon>
        <taxon>Pseudomonadati</taxon>
        <taxon>Bacteroidota</taxon>
        <taxon>Flavobacteriia</taxon>
        <taxon>Flavobacteriales</taxon>
        <taxon>Cryomorphaceae</taxon>
        <taxon>Acidiluteibacter</taxon>
    </lineage>
</organism>
<feature type="compositionally biased region" description="Basic and acidic residues" evidence="1">
    <location>
        <begin position="319"/>
        <end position="337"/>
    </location>
</feature>
<evidence type="ECO:0000259" key="3">
    <source>
        <dbReference type="Pfam" id="PF03372"/>
    </source>
</evidence>
<evidence type="ECO:0000313" key="5">
    <source>
        <dbReference type="Proteomes" id="UP000470771"/>
    </source>
</evidence>
<dbReference type="InterPro" id="IPR005135">
    <property type="entry name" value="Endo/exonuclease/phosphatase"/>
</dbReference>
<gene>
    <name evidence="4" type="ORF">GQN54_00215</name>
</gene>
<reference evidence="4 5" key="1">
    <citation type="submission" date="2019-12" db="EMBL/GenBank/DDBJ databases">
        <authorList>
            <person name="Zhao J."/>
        </authorList>
    </citation>
    <scope>NUCLEOTIDE SEQUENCE [LARGE SCALE GENOMIC DNA]</scope>
    <source>
        <strain evidence="4 5">S-15</strain>
    </source>
</reference>
<accession>A0A6N9NH40</accession>
<proteinExistence type="predicted"/>
<feature type="transmembrane region" description="Helical" evidence="2">
    <location>
        <begin position="25"/>
        <end position="42"/>
    </location>
</feature>
<sequence length="337" mass="39256">MTVIPLIRHDFWTFRIFEFARAQKLVLNILFLLFYSFFILQFKTIDYIIYATFILNLIYLIYQVFPYLPIAKKQIKSANQSATPSIRLLVANVYQKNREFHQLNDQILAENPDIVLLVETDQWWKNQCLENFAKQFPEQVLRDKENTYGMLLFSKLILSDTEVRYLIDEEIPSITTNVQLKNGDLIKLFALHPVPPVPTQNLYSTDRDAEILLIGKEAKKENLPVIVAGDLNDVAWSYTTNLFQKISGLLDPRRGRGFYSTFHAQKPLFRWPLDHIFCSTQFRLQAMKRLNDIGSDHFPILVQLHLASTKDQSDQLSASKEEKKDAAEKIENGKNNH</sequence>
<dbReference type="Gene3D" id="3.60.10.10">
    <property type="entry name" value="Endonuclease/exonuclease/phosphatase"/>
    <property type="match status" value="1"/>
</dbReference>
<feature type="transmembrane region" description="Helical" evidence="2">
    <location>
        <begin position="48"/>
        <end position="68"/>
    </location>
</feature>
<evidence type="ECO:0000313" key="4">
    <source>
        <dbReference type="EMBL" id="NBG64517.1"/>
    </source>
</evidence>
<comment type="caution">
    <text evidence="4">The sequence shown here is derived from an EMBL/GenBank/DDBJ whole genome shotgun (WGS) entry which is preliminary data.</text>
</comment>
<dbReference type="RefSeq" id="WP_160630776.1">
    <property type="nucleotide sequence ID" value="NZ_WWNE01000002.1"/>
</dbReference>
<protein>
    <recommendedName>
        <fullName evidence="3">Endonuclease/exonuclease/phosphatase domain-containing protein</fullName>
    </recommendedName>
</protein>
<keyword evidence="2" id="KW-0812">Transmembrane</keyword>
<dbReference type="SUPFAM" id="SSF56219">
    <property type="entry name" value="DNase I-like"/>
    <property type="match status" value="1"/>
</dbReference>
<dbReference type="GO" id="GO:0003824">
    <property type="term" value="F:catalytic activity"/>
    <property type="evidence" value="ECO:0007669"/>
    <property type="project" value="InterPro"/>
</dbReference>
<keyword evidence="5" id="KW-1185">Reference proteome</keyword>
<feature type="domain" description="Endonuclease/exonuclease/phosphatase" evidence="3">
    <location>
        <begin position="91"/>
        <end position="297"/>
    </location>
</feature>
<dbReference type="AlphaFoldDB" id="A0A6N9NH40"/>
<evidence type="ECO:0000256" key="2">
    <source>
        <dbReference type="SAM" id="Phobius"/>
    </source>
</evidence>
<keyword evidence="2" id="KW-0472">Membrane</keyword>
<keyword evidence="2" id="KW-1133">Transmembrane helix</keyword>